<gene>
    <name evidence="1" type="ORF">P8X34_10555</name>
</gene>
<comment type="caution">
    <text evidence="1">The sequence shown here is derived from an EMBL/GenBank/DDBJ whole genome shotgun (WGS) entry which is preliminary data.</text>
</comment>
<dbReference type="Proteomes" id="UP001571980">
    <property type="component" value="Unassembled WGS sequence"/>
</dbReference>
<reference evidence="1 2" key="1">
    <citation type="submission" date="2023-03" db="EMBL/GenBank/DDBJ databases">
        <title>Speciation in Pyrococcus: adaptation to high temperature as a mechanism.</title>
        <authorList>
            <person name="Gu J."/>
        </authorList>
    </citation>
    <scope>NUCLEOTIDE SEQUENCE [LARGE SCALE GENOMIC DNA]</scope>
    <source>
        <strain evidence="1 2">LMOA34</strain>
    </source>
</reference>
<dbReference type="RefSeq" id="WP_372824556.1">
    <property type="nucleotide sequence ID" value="NZ_JARRID010000006.1"/>
</dbReference>
<proteinExistence type="predicted"/>
<accession>A0ABV4T659</accession>
<evidence type="ECO:0000313" key="1">
    <source>
        <dbReference type="EMBL" id="MFA4805165.1"/>
    </source>
</evidence>
<organism evidence="1 2">
    <name type="scientific">Pyrococcus kukulkanii</name>
    <dbReference type="NCBI Taxonomy" id="1609559"/>
    <lineage>
        <taxon>Archaea</taxon>
        <taxon>Methanobacteriati</taxon>
        <taxon>Methanobacteriota</taxon>
        <taxon>Thermococci</taxon>
        <taxon>Thermococcales</taxon>
        <taxon>Thermococcaceae</taxon>
        <taxon>Pyrococcus</taxon>
    </lineage>
</organism>
<sequence length="56" mass="6221">MPIRVIDNIGRGSYKGFPRAGASSSVLRTKFEGFMKAVRALIYEGDAVPLIKFFEL</sequence>
<name>A0ABV4T659_9EURY</name>
<evidence type="ECO:0000313" key="2">
    <source>
        <dbReference type="Proteomes" id="UP001571980"/>
    </source>
</evidence>
<protein>
    <submittedName>
        <fullName evidence="1">Uncharacterized protein</fullName>
    </submittedName>
</protein>
<dbReference type="EMBL" id="JARRIG010000007">
    <property type="protein sequence ID" value="MFA4805165.1"/>
    <property type="molecule type" value="Genomic_DNA"/>
</dbReference>
<keyword evidence="2" id="KW-1185">Reference proteome</keyword>